<dbReference type="EMBL" id="CP003154">
    <property type="protein sequence ID" value="AFL74504.1"/>
    <property type="molecule type" value="Genomic_DNA"/>
</dbReference>
<dbReference type="Proteomes" id="UP000006062">
    <property type="component" value="Chromosome"/>
</dbReference>
<dbReference type="Pfam" id="PF13518">
    <property type="entry name" value="HTH_28"/>
    <property type="match status" value="1"/>
</dbReference>
<evidence type="ECO:0000259" key="2">
    <source>
        <dbReference type="Pfam" id="PF13518"/>
    </source>
</evidence>
<dbReference type="eggNOG" id="COG3415">
    <property type="taxonomic scope" value="Bacteria"/>
</dbReference>
<protein>
    <recommendedName>
        <fullName evidence="2">Insertion element IS150 protein InsJ-like helix-turn-helix domain-containing protein</fullName>
    </recommendedName>
</protein>
<keyword evidence="4" id="KW-1185">Reference proteome</keyword>
<dbReference type="InterPro" id="IPR055247">
    <property type="entry name" value="InsJ-like_HTH"/>
</dbReference>
<dbReference type="STRING" id="765911.Thivi_2570"/>
<organism evidence="3 4">
    <name type="scientific">Thiocystis violascens (strain ATCC 17096 / DSM 198 / 6111)</name>
    <name type="common">Chromatium violascens</name>
    <dbReference type="NCBI Taxonomy" id="765911"/>
    <lineage>
        <taxon>Bacteria</taxon>
        <taxon>Pseudomonadati</taxon>
        <taxon>Pseudomonadota</taxon>
        <taxon>Gammaproteobacteria</taxon>
        <taxon>Chromatiales</taxon>
        <taxon>Chromatiaceae</taxon>
        <taxon>Thiocystis</taxon>
    </lineage>
</organism>
<dbReference type="RefSeq" id="WP_014778947.1">
    <property type="nucleotide sequence ID" value="NC_018012.1"/>
</dbReference>
<dbReference type="HOGENOM" id="CLU_041125_3_1_6"/>
<evidence type="ECO:0000313" key="3">
    <source>
        <dbReference type="EMBL" id="AFL74504.1"/>
    </source>
</evidence>
<name>I3YBY6_THIV6</name>
<dbReference type="Pfam" id="PF13565">
    <property type="entry name" value="HTH_32"/>
    <property type="match status" value="1"/>
</dbReference>
<reference evidence="3 4" key="1">
    <citation type="submission" date="2012-06" db="EMBL/GenBank/DDBJ databases">
        <title>Complete sequence of Thiocystis violascens DSM 198.</title>
        <authorList>
            <consortium name="US DOE Joint Genome Institute"/>
            <person name="Lucas S."/>
            <person name="Han J."/>
            <person name="Lapidus A."/>
            <person name="Cheng J.-F."/>
            <person name="Goodwin L."/>
            <person name="Pitluck S."/>
            <person name="Peters L."/>
            <person name="Ovchinnikova G."/>
            <person name="Teshima H."/>
            <person name="Detter J.C."/>
            <person name="Han C."/>
            <person name="Tapia R."/>
            <person name="Land M."/>
            <person name="Hauser L."/>
            <person name="Kyrpides N."/>
            <person name="Ivanova N."/>
            <person name="Pagani I."/>
            <person name="Vogl K."/>
            <person name="Liu Z."/>
            <person name="Frigaard N.-U."/>
            <person name="Bryant D."/>
            <person name="Woyke T."/>
        </authorList>
    </citation>
    <scope>NUCLEOTIDE SEQUENCE [LARGE SCALE GENOMIC DNA]</scope>
    <source>
        <strain evidence="4">ATCC 17096 / DSM 198 / 6111</strain>
    </source>
</reference>
<evidence type="ECO:0000313" key="4">
    <source>
        <dbReference type="Proteomes" id="UP000006062"/>
    </source>
</evidence>
<dbReference type="SUPFAM" id="SSF46689">
    <property type="entry name" value="Homeodomain-like"/>
    <property type="match status" value="1"/>
</dbReference>
<evidence type="ECO:0000256" key="1">
    <source>
        <dbReference type="SAM" id="MobiDB-lite"/>
    </source>
</evidence>
<feature type="compositionally biased region" description="Basic and acidic residues" evidence="1">
    <location>
        <begin position="173"/>
        <end position="190"/>
    </location>
</feature>
<feature type="region of interest" description="Disordered" evidence="1">
    <location>
        <begin position="154"/>
        <end position="190"/>
    </location>
</feature>
<dbReference type="InterPro" id="IPR009057">
    <property type="entry name" value="Homeodomain-like_sf"/>
</dbReference>
<feature type="domain" description="Insertion element IS150 protein InsJ-like helix-turn-helix" evidence="2">
    <location>
        <begin position="33"/>
        <end position="84"/>
    </location>
</feature>
<accession>I3YBY6</accession>
<sequence>MARPAPLIDLTPEQRSLLEGLSRSRETARRLVRRAQIVLRAADGEHNKAIAHALGLGEDGVGQWRGRWANSQERLAALADQPKRLRATIEEILSDRPRSGHPGDFTAEQIGQIIALARETPPPPLTHWTRQDLMREIMARGIATTISASTIGRFLTSGGPHAPSHPVLAPSRDQGRDAPPFRDTHSPVQK</sequence>
<gene>
    <name evidence="3" type="ordered locus">Thivi_2570</name>
</gene>
<proteinExistence type="predicted"/>
<dbReference type="KEGG" id="tvi:Thivi_2570"/>
<dbReference type="AlphaFoldDB" id="I3YBY6"/>